<dbReference type="HOGENOM" id="CLU_087829_5_2_14"/>
<keyword evidence="8" id="KW-0067">ATP-binding</keyword>
<dbReference type="SUPFAM" id="SSF52540">
    <property type="entry name" value="P-loop containing nucleoside triphosphate hydrolases"/>
    <property type="match status" value="1"/>
</dbReference>
<evidence type="ECO:0000256" key="10">
    <source>
        <dbReference type="ARBA" id="ARBA00032441"/>
    </source>
</evidence>
<evidence type="ECO:0000256" key="5">
    <source>
        <dbReference type="ARBA" id="ARBA00022694"/>
    </source>
</evidence>
<dbReference type="Gene3D" id="3.40.50.300">
    <property type="entry name" value="P-loop containing nucleotide triphosphate hydrolases"/>
    <property type="match status" value="1"/>
</dbReference>
<dbReference type="KEGG" id="mbq:K668_02210"/>
<organism evidence="11 12">
    <name type="scientific">Mycoplasmopsis bovis CQ-W70</name>
    <dbReference type="NCBI Taxonomy" id="1316930"/>
    <lineage>
        <taxon>Bacteria</taxon>
        <taxon>Bacillati</taxon>
        <taxon>Mycoplasmatota</taxon>
        <taxon>Mycoplasmoidales</taxon>
        <taxon>Metamycoplasmataceae</taxon>
        <taxon>Mycoplasmopsis</taxon>
    </lineage>
</organism>
<evidence type="ECO:0000256" key="1">
    <source>
        <dbReference type="ARBA" id="ARBA00004496"/>
    </source>
</evidence>
<dbReference type="GO" id="GO:0005524">
    <property type="term" value="F:ATP binding"/>
    <property type="evidence" value="ECO:0007669"/>
    <property type="project" value="UniProtKB-KW"/>
</dbReference>
<evidence type="ECO:0000256" key="4">
    <source>
        <dbReference type="ARBA" id="ARBA00022490"/>
    </source>
</evidence>
<sequence>MFLEKCFITKENQSLNEVANFVLNNLTKSKLILLNGELGAGKTTLLKEIAKIIGITEPITSPTFNYMKTYNGLIHIDAYHLSGEIDEFIDYANDGDIIAIEWPSRIQHYYSNFVNVDISLDNDNNHIFNIRVVK</sequence>
<protein>
    <recommendedName>
        <fullName evidence="3">tRNA threonylcarbamoyladenosine biosynthesis protein TsaE</fullName>
    </recommendedName>
    <alternativeName>
        <fullName evidence="10">t(6)A37 threonylcarbamoyladenosine biosynthesis protein TsaE</fullName>
    </alternativeName>
</protein>
<dbReference type="Proteomes" id="UP000027182">
    <property type="component" value="Chromosome"/>
</dbReference>
<dbReference type="PANTHER" id="PTHR33540:SF2">
    <property type="entry name" value="TRNA THREONYLCARBAMOYLADENOSINE BIOSYNTHESIS PROTEIN TSAE"/>
    <property type="match status" value="1"/>
</dbReference>
<gene>
    <name evidence="11" type="ORF">K668_02210</name>
</gene>
<dbReference type="PATRIC" id="fig|1316930.3.peg.454"/>
<keyword evidence="4" id="KW-0963">Cytoplasm</keyword>
<evidence type="ECO:0000256" key="9">
    <source>
        <dbReference type="ARBA" id="ARBA00022842"/>
    </source>
</evidence>
<evidence type="ECO:0000256" key="6">
    <source>
        <dbReference type="ARBA" id="ARBA00022723"/>
    </source>
</evidence>
<dbReference type="EMBL" id="CP005933">
    <property type="protein sequence ID" value="AIA34020.1"/>
    <property type="molecule type" value="Genomic_DNA"/>
</dbReference>
<evidence type="ECO:0000256" key="3">
    <source>
        <dbReference type="ARBA" id="ARBA00019010"/>
    </source>
</evidence>
<evidence type="ECO:0000256" key="7">
    <source>
        <dbReference type="ARBA" id="ARBA00022741"/>
    </source>
</evidence>
<evidence type="ECO:0000256" key="8">
    <source>
        <dbReference type="ARBA" id="ARBA00022840"/>
    </source>
</evidence>
<dbReference type="GO" id="GO:0005737">
    <property type="term" value="C:cytoplasm"/>
    <property type="evidence" value="ECO:0007669"/>
    <property type="project" value="UniProtKB-SubCell"/>
</dbReference>
<dbReference type="InterPro" id="IPR027417">
    <property type="entry name" value="P-loop_NTPase"/>
</dbReference>
<keyword evidence="5" id="KW-0819">tRNA processing</keyword>
<evidence type="ECO:0000256" key="2">
    <source>
        <dbReference type="ARBA" id="ARBA00007599"/>
    </source>
</evidence>
<dbReference type="AlphaFoldDB" id="A0A059Y3T3"/>
<keyword evidence="9" id="KW-0460">Magnesium</keyword>
<dbReference type="GO" id="GO:0002949">
    <property type="term" value="P:tRNA threonylcarbamoyladenosine modification"/>
    <property type="evidence" value="ECO:0007669"/>
    <property type="project" value="InterPro"/>
</dbReference>
<dbReference type="NCBIfam" id="TIGR00150">
    <property type="entry name" value="T6A_YjeE"/>
    <property type="match status" value="1"/>
</dbReference>
<keyword evidence="7" id="KW-0547">Nucleotide-binding</keyword>
<evidence type="ECO:0000313" key="12">
    <source>
        <dbReference type="Proteomes" id="UP000027182"/>
    </source>
</evidence>
<keyword evidence="6" id="KW-0479">Metal-binding</keyword>
<dbReference type="GO" id="GO:0046872">
    <property type="term" value="F:metal ion binding"/>
    <property type="evidence" value="ECO:0007669"/>
    <property type="project" value="UniProtKB-KW"/>
</dbReference>
<name>A0A059Y3T3_MYCBV</name>
<dbReference type="InterPro" id="IPR003442">
    <property type="entry name" value="T6A_TsaE"/>
</dbReference>
<proteinExistence type="inferred from homology"/>
<dbReference type="PANTHER" id="PTHR33540">
    <property type="entry name" value="TRNA THREONYLCARBAMOYLADENOSINE BIOSYNTHESIS PROTEIN TSAE"/>
    <property type="match status" value="1"/>
</dbReference>
<comment type="subcellular location">
    <subcellularLocation>
        <location evidence="1">Cytoplasm</location>
    </subcellularLocation>
</comment>
<accession>A0A059Y3T3</accession>
<dbReference type="RefSeq" id="WP_013954829.1">
    <property type="nucleotide sequence ID" value="NZ_CP005933.1"/>
</dbReference>
<comment type="similarity">
    <text evidence="2">Belongs to the TsaE family.</text>
</comment>
<dbReference type="Pfam" id="PF02367">
    <property type="entry name" value="TsaE"/>
    <property type="match status" value="1"/>
</dbReference>
<evidence type="ECO:0000313" key="11">
    <source>
        <dbReference type="EMBL" id="AIA34020.1"/>
    </source>
</evidence>
<reference evidence="11 12" key="1">
    <citation type="submission" date="2013-04" db="EMBL/GenBank/DDBJ databases">
        <authorList>
            <person name="Lin L."/>
            <person name="Zeng Z."/>
            <person name="Xie J."/>
            <person name="Luo L."/>
            <person name="Yang Z."/>
            <person name="Liang W."/>
            <person name="Lin H."/>
            <person name="Dong C."/>
            <person name="Sun Y."/>
        </authorList>
    </citation>
    <scope>NUCLEOTIDE SEQUENCE [LARGE SCALE GENOMIC DNA]</scope>
    <source>
        <strain evidence="11 12">CQ-W70</strain>
    </source>
</reference>